<sequence length="53" mass="5525">MRQSLRFSLVLSLLAASVGAAFVVPAAASAADCTPYCYKHPITGAWICTPPCP</sequence>
<evidence type="ECO:0000256" key="1">
    <source>
        <dbReference type="SAM" id="SignalP"/>
    </source>
</evidence>
<keyword evidence="1" id="KW-0732">Signal</keyword>
<evidence type="ECO:0000313" key="3">
    <source>
        <dbReference type="Proteomes" id="UP001221838"/>
    </source>
</evidence>
<feature type="chain" id="PRO_5047176717" evidence="1">
    <location>
        <begin position="31"/>
        <end position="53"/>
    </location>
</feature>
<keyword evidence="3" id="KW-1185">Reference proteome</keyword>
<dbReference type="RefSeq" id="WP_272134426.1">
    <property type="nucleotide sequence ID" value="NZ_JAQNDM010000001.1"/>
</dbReference>
<comment type="caution">
    <text evidence="2">The sequence shown here is derived from an EMBL/GenBank/DDBJ whole genome shotgun (WGS) entry which is preliminary data.</text>
</comment>
<dbReference type="Proteomes" id="UP001221838">
    <property type="component" value="Unassembled WGS sequence"/>
</dbReference>
<feature type="signal peptide" evidence="1">
    <location>
        <begin position="1"/>
        <end position="30"/>
    </location>
</feature>
<accession>A0ABT5D0I1</accession>
<protein>
    <submittedName>
        <fullName evidence="2">Uncharacterized protein</fullName>
    </submittedName>
</protein>
<reference evidence="2 3" key="1">
    <citation type="submission" date="2022-11" db="EMBL/GenBank/DDBJ databases">
        <title>Minimal conservation of predation-associated metabolite biosynthetic gene clusters underscores biosynthetic potential of Myxococcota including descriptions for ten novel species: Archangium lansinium sp. nov., Myxococcus landrumus sp. nov., Nannocystis bai.</title>
        <authorList>
            <person name="Ahearne A."/>
            <person name="Stevens C."/>
            <person name="Dowd S."/>
        </authorList>
    </citation>
    <scope>NUCLEOTIDE SEQUENCE [LARGE SCALE GENOMIC DNA]</scope>
    <source>
        <strain evidence="2 3">NCWAL01</strain>
    </source>
</reference>
<evidence type="ECO:0000313" key="2">
    <source>
        <dbReference type="EMBL" id="MDC0707179.1"/>
    </source>
</evidence>
<gene>
    <name evidence="2" type="ORF">POL68_01735</name>
</gene>
<dbReference type="EMBL" id="JAQNDM010000001">
    <property type="protein sequence ID" value="MDC0707179.1"/>
    <property type="molecule type" value="Genomic_DNA"/>
</dbReference>
<organism evidence="2 3">
    <name type="scientific">Stigmatella ashevillensis</name>
    <dbReference type="NCBI Taxonomy" id="2995309"/>
    <lineage>
        <taxon>Bacteria</taxon>
        <taxon>Pseudomonadati</taxon>
        <taxon>Myxococcota</taxon>
        <taxon>Myxococcia</taxon>
        <taxon>Myxococcales</taxon>
        <taxon>Cystobacterineae</taxon>
        <taxon>Archangiaceae</taxon>
        <taxon>Stigmatella</taxon>
    </lineage>
</organism>
<proteinExistence type="predicted"/>
<name>A0ABT5D0I1_9BACT</name>